<name>A0AAE4CKX6_9ACTN</name>
<dbReference type="AlphaFoldDB" id="A0AAE4CKX6"/>
<evidence type="ECO:0000256" key="1">
    <source>
        <dbReference type="SAM" id="MobiDB-lite"/>
    </source>
</evidence>
<evidence type="ECO:0000313" key="3">
    <source>
        <dbReference type="Proteomes" id="UP001180845"/>
    </source>
</evidence>
<evidence type="ECO:0000313" key="2">
    <source>
        <dbReference type="EMBL" id="MDR7301209.1"/>
    </source>
</evidence>
<gene>
    <name evidence="2" type="ORF">JOF55_001390</name>
</gene>
<keyword evidence="3" id="KW-1185">Reference proteome</keyword>
<reference evidence="2" key="1">
    <citation type="submission" date="2023-07" db="EMBL/GenBank/DDBJ databases">
        <title>Sequencing the genomes of 1000 actinobacteria strains.</title>
        <authorList>
            <person name="Klenk H.-P."/>
        </authorList>
    </citation>
    <scope>NUCLEOTIDE SEQUENCE</scope>
    <source>
        <strain evidence="2">DSM 45977</strain>
    </source>
</reference>
<sequence>MIERADDQPARRAGVGMVWFRYRAGVVEDAERLVHVADLPISPSYLVSPCGRQFDRCDLDEADDPARFPPVGGQARAEPCAVCVMRVLLQQPERSRPGHRSPEQSGDQEQQ</sequence>
<dbReference type="RefSeq" id="WP_310271275.1">
    <property type="nucleotide sequence ID" value="NZ_JAVDXW010000001.1"/>
</dbReference>
<organism evidence="2 3">
    <name type="scientific">Haloactinomyces albus</name>
    <dbReference type="NCBI Taxonomy" id="1352928"/>
    <lineage>
        <taxon>Bacteria</taxon>
        <taxon>Bacillati</taxon>
        <taxon>Actinomycetota</taxon>
        <taxon>Actinomycetes</taxon>
        <taxon>Actinopolysporales</taxon>
        <taxon>Actinopolysporaceae</taxon>
        <taxon>Haloactinomyces</taxon>
    </lineage>
</organism>
<dbReference type="EMBL" id="JAVDXW010000001">
    <property type="protein sequence ID" value="MDR7301209.1"/>
    <property type="molecule type" value="Genomic_DNA"/>
</dbReference>
<feature type="compositionally biased region" description="Basic and acidic residues" evidence="1">
    <location>
        <begin position="93"/>
        <end position="102"/>
    </location>
</feature>
<comment type="caution">
    <text evidence="2">The sequence shown here is derived from an EMBL/GenBank/DDBJ whole genome shotgun (WGS) entry which is preliminary data.</text>
</comment>
<dbReference type="Proteomes" id="UP001180845">
    <property type="component" value="Unassembled WGS sequence"/>
</dbReference>
<protein>
    <submittedName>
        <fullName evidence="2">Uncharacterized protein</fullName>
    </submittedName>
</protein>
<proteinExistence type="predicted"/>
<feature type="region of interest" description="Disordered" evidence="1">
    <location>
        <begin position="91"/>
        <end position="111"/>
    </location>
</feature>
<accession>A0AAE4CKX6</accession>